<feature type="region of interest" description="Disordered" evidence="1">
    <location>
        <begin position="93"/>
        <end position="122"/>
    </location>
</feature>
<dbReference type="AlphaFoldDB" id="Q7R6Y3"/>
<dbReference type="InParanoid" id="Q7R6Y3"/>
<comment type="caution">
    <text evidence="2">The sequence shown here is derived from an EMBL/GenBank/DDBJ whole genome shotgun (WGS) entry which is preliminary data.</text>
</comment>
<protein>
    <submittedName>
        <fullName evidence="2">Bradyrhizobium japonicum ID89-related</fullName>
    </submittedName>
</protein>
<dbReference type="PaxDb" id="73239-Q7R6Y3"/>
<dbReference type="Proteomes" id="UP000008553">
    <property type="component" value="Unassembled WGS sequence"/>
</dbReference>
<evidence type="ECO:0000256" key="1">
    <source>
        <dbReference type="SAM" id="MobiDB-lite"/>
    </source>
</evidence>
<keyword evidence="3" id="KW-1185">Reference proteome</keyword>
<reference evidence="2 3" key="1">
    <citation type="journal article" date="2002" name="Nature">
        <title>Genome sequence and comparative analysis of the model rodent malaria parasite Plasmodium yoelii yoelii.</title>
        <authorList>
            <person name="Carlton J.M."/>
            <person name="Angiuoli S.V."/>
            <person name="Suh B.B."/>
            <person name="Kooij T.W."/>
            <person name="Pertea M."/>
            <person name="Silva J.C."/>
            <person name="Ermolaeva M.D."/>
            <person name="Allen J.E."/>
            <person name="Selengut J.D."/>
            <person name="Koo H.L."/>
            <person name="Peterson J.D."/>
            <person name="Pop M."/>
            <person name="Kosack D.S."/>
            <person name="Shumway M.F."/>
            <person name="Bidwell S.L."/>
            <person name="Shallom S.J."/>
            <person name="van Aken S.E."/>
            <person name="Riedmuller S.B."/>
            <person name="Feldblyum T.V."/>
            <person name="Cho J.K."/>
            <person name="Quackenbush J."/>
            <person name="Sedegah M."/>
            <person name="Shoaibi A."/>
            <person name="Cummings L.M."/>
            <person name="Florens L."/>
            <person name="Yates J.R."/>
            <person name="Raine J.D."/>
            <person name="Sinden R.E."/>
            <person name="Harris M.A."/>
            <person name="Cunningham D.A."/>
            <person name="Preiser P.R."/>
            <person name="Bergman L.W."/>
            <person name="Vaidya A.B."/>
            <person name="van Lin L.H."/>
            <person name="Janse C.J."/>
            <person name="Waters A.P."/>
            <person name="Smith H.O."/>
            <person name="White O.R."/>
            <person name="Salzberg S.L."/>
            <person name="Venter J.C."/>
            <person name="Fraser C.M."/>
            <person name="Hoffman S.L."/>
            <person name="Gardner M.J."/>
            <person name="Carucci D.J."/>
        </authorList>
    </citation>
    <scope>NUCLEOTIDE SEQUENCE [LARGE SCALE GENOMIC DNA]</scope>
    <source>
        <strain evidence="2 3">17XNL</strain>
    </source>
</reference>
<evidence type="ECO:0000313" key="2">
    <source>
        <dbReference type="EMBL" id="EAA20340.1"/>
    </source>
</evidence>
<feature type="region of interest" description="Disordered" evidence="1">
    <location>
        <begin position="1"/>
        <end position="41"/>
    </location>
</feature>
<accession>Q7R6Y3</accession>
<dbReference type="EMBL" id="AABL01002931">
    <property type="protein sequence ID" value="EAA20340.1"/>
    <property type="molecule type" value="Genomic_DNA"/>
</dbReference>
<organism evidence="2 3">
    <name type="scientific">Plasmodium yoelii yoelii</name>
    <dbReference type="NCBI Taxonomy" id="73239"/>
    <lineage>
        <taxon>Eukaryota</taxon>
        <taxon>Sar</taxon>
        <taxon>Alveolata</taxon>
        <taxon>Apicomplexa</taxon>
        <taxon>Aconoidasida</taxon>
        <taxon>Haemosporida</taxon>
        <taxon>Plasmodiidae</taxon>
        <taxon>Plasmodium</taxon>
        <taxon>Plasmodium (Vinckeia)</taxon>
    </lineage>
</organism>
<name>Q7R6Y3_PLAYO</name>
<sequence>MMRIPPATEGAHAHEVVRGKAHQRLPRQLGMPDELGLGQTAHGLDPAEGLLDAFLEQPRIGICRAGVGADVAEHRPLEVLCASHLRCLLSRRRRRSHGTGSTGGCGGRNSPRVPGKRKPAVEPSLQRCHCPAGVFGFRGMIALKFAQQVSDEARPPEIKFDQVMTVAKAGEPTLPFLAGVALSLEHLDLLMDVLGDKLSPAGKYFFFAGNLDISRRYQITHRGATFWVLPLDEATVYNELLELFRIEKNDLKKLDTAGKLVAVAEAAANFDEKFDVISFEEGLKIMGPIRIPDNRPV</sequence>
<gene>
    <name evidence="2" type="ORF">PY07807</name>
</gene>
<proteinExistence type="predicted"/>
<evidence type="ECO:0000313" key="3">
    <source>
        <dbReference type="Proteomes" id="UP000008553"/>
    </source>
</evidence>